<dbReference type="Proteomes" id="UP000558113">
    <property type="component" value="Unassembled WGS sequence"/>
</dbReference>
<proteinExistence type="predicted"/>
<dbReference type="GO" id="GO:0030246">
    <property type="term" value="F:carbohydrate binding"/>
    <property type="evidence" value="ECO:0007669"/>
    <property type="project" value="InterPro"/>
</dbReference>
<evidence type="ECO:0000259" key="2">
    <source>
        <dbReference type="PROSITE" id="PS51175"/>
    </source>
</evidence>
<dbReference type="InterPro" id="IPR006946">
    <property type="entry name" value="DGR2-like_dom"/>
</dbReference>
<dbReference type="AlphaFoldDB" id="A0A7X4YK59"/>
<dbReference type="SUPFAM" id="SSF49785">
    <property type="entry name" value="Galactose-binding domain-like"/>
    <property type="match status" value="2"/>
</dbReference>
<reference evidence="3 4" key="1">
    <citation type="submission" date="2020-01" db="EMBL/GenBank/DDBJ databases">
        <title>Paenibacillus soybeanensis sp. nov. isolated from the nodules of soybean (Glycine max(L.) Merr).</title>
        <authorList>
            <person name="Wang H."/>
        </authorList>
    </citation>
    <scope>NUCLEOTIDE SEQUENCE [LARGE SCALE GENOMIC DNA]</scope>
    <source>
        <strain evidence="3 4">DSM 23054</strain>
    </source>
</reference>
<dbReference type="InterPro" id="IPR008979">
    <property type="entry name" value="Galactose-bd-like_sf"/>
</dbReference>
<evidence type="ECO:0000256" key="1">
    <source>
        <dbReference type="SAM" id="SignalP"/>
    </source>
</evidence>
<feature type="chain" id="PRO_5038533724" evidence="1">
    <location>
        <begin position="24"/>
        <end position="889"/>
    </location>
</feature>
<dbReference type="RefSeq" id="WP_161693920.1">
    <property type="nucleotide sequence ID" value="NZ_JAAAMU010000001.1"/>
</dbReference>
<sequence length="889" mass="95606">MKKIFLLLLLGTLLLGLAPAIGAQGGAGTAYAADAWGPLAGTDDLGRTLPQTASVGVPKANRTVALFYFLWQQRGSINPTNWVISDVVSSHPGVLSDMNSPYWYSAIGSGSMYYWGQPIYNYYDSSDYWVQLKNVQLLTDANVDILVIDATNAVTYSNVANILMNAIDAVKAQGKNPPKVVFYTNTNSGSTMQQIYNDFYKPGAPYAHPNSVYYLDGKPLIIGLSGQAAGHDYQSFFTYRESQWPNEGQKTNGWPWLEFVRPQRVYTNASGQREIVNVSVAQHPNGIFGDTALYGVPGAWGRSYHNGANGSEPADTPFGYNVQEQWDYAIAQQTPFIFVTGWNEWIAGRWDYGNGKSNFVDLATAEYSRDIEPTLTGNLKDNYYMQMVDNIRRYKGIEPIPTPSAAKTIASFGDWADVSPSYRDYTGDTLARNSIAAPAGITYANNTGRNDFDTLKVSRDASNLYFYAKTAANVTANSGSNWMRLYLDIDHNPATGWKGYDYRVAGGSALQHYASGSWTSAGTVTYSVSGKEMMITIPRSAVGSPADPLQFEFKWSDNMQTDTDPLDWYVNGDAAPGARLSFTYSTATPAALPAVSNGSFETPAISGFQYNPSGSGWTFDPGFTGIEHNGSAFGAPNAPDGTQAAILQRTGSFNQAVNFPASGTFQISFSAAKRAGNDQTVKVYIDSTLIATVTPTNTSAFTAYKTSPFTVTAGSHTVKFAGQSADDNTAFVDQVAVQALPVVANAGFETPAVPTLQYNPSGSGWIFDSGYAGIEHNGSAFGAPNAPEGTQAAFVQRSGFVKQNVTFPAAGSFKVTFSAAKRPGDGDQTLKVYMDSTLIGTFTPTNTSAFAAFETSGFTATPGVHTITFAGQAVPDCTDFIDQVAVVLN</sequence>
<gene>
    <name evidence="3" type="ORF">GT003_02190</name>
</gene>
<feature type="signal peptide" evidence="1">
    <location>
        <begin position="1"/>
        <end position="23"/>
    </location>
</feature>
<keyword evidence="4" id="KW-1185">Reference proteome</keyword>
<evidence type="ECO:0000313" key="4">
    <source>
        <dbReference type="Proteomes" id="UP000558113"/>
    </source>
</evidence>
<name>A0A7X4YK59_9BACL</name>
<dbReference type="InterPro" id="IPR005084">
    <property type="entry name" value="CBM6"/>
</dbReference>
<dbReference type="EMBL" id="JAAAMU010000001">
    <property type="protein sequence ID" value="NBC67798.1"/>
    <property type="molecule type" value="Genomic_DNA"/>
</dbReference>
<dbReference type="PROSITE" id="PS51175">
    <property type="entry name" value="CBM6"/>
    <property type="match status" value="1"/>
</dbReference>
<dbReference type="Pfam" id="PF04862">
    <property type="entry name" value="DUF642"/>
    <property type="match status" value="1"/>
</dbReference>
<evidence type="ECO:0000313" key="3">
    <source>
        <dbReference type="EMBL" id="NBC67798.1"/>
    </source>
</evidence>
<dbReference type="Gene3D" id="3.20.20.80">
    <property type="entry name" value="Glycosidases"/>
    <property type="match status" value="1"/>
</dbReference>
<keyword evidence="1" id="KW-0732">Signal</keyword>
<accession>A0A7X4YK59</accession>
<comment type="caution">
    <text evidence="3">The sequence shown here is derived from an EMBL/GenBank/DDBJ whole genome shotgun (WGS) entry which is preliminary data.</text>
</comment>
<organism evidence="3 4">
    <name type="scientific">Paenibacillus sacheonensis</name>
    <dbReference type="NCBI Taxonomy" id="742054"/>
    <lineage>
        <taxon>Bacteria</taxon>
        <taxon>Bacillati</taxon>
        <taxon>Bacillota</taxon>
        <taxon>Bacilli</taxon>
        <taxon>Bacillales</taxon>
        <taxon>Paenibacillaceae</taxon>
        <taxon>Paenibacillus</taxon>
    </lineage>
</organism>
<protein>
    <submittedName>
        <fullName evidence="3">DUF642 domain-containing protein</fullName>
    </submittedName>
</protein>
<feature type="domain" description="CBM6" evidence="2">
    <location>
        <begin position="598"/>
        <end position="738"/>
    </location>
</feature>
<dbReference type="Gene3D" id="2.60.120.260">
    <property type="entry name" value="Galactose-binding domain-like"/>
    <property type="match status" value="2"/>
</dbReference>
<dbReference type="OrthoDB" id="2502471at2"/>